<evidence type="ECO:0000259" key="12">
    <source>
        <dbReference type="Pfam" id="PF00662"/>
    </source>
</evidence>
<evidence type="ECO:0000259" key="14">
    <source>
        <dbReference type="Pfam" id="PF20501"/>
    </source>
</evidence>
<feature type="domain" description="MrpA C-terminal/MbhD" evidence="13">
    <location>
        <begin position="607"/>
        <end position="671"/>
    </location>
</feature>
<dbReference type="InterPro" id="IPR001750">
    <property type="entry name" value="ND/Mrp_TM"/>
</dbReference>
<evidence type="ECO:0000256" key="4">
    <source>
        <dbReference type="ARBA" id="ARBA00022475"/>
    </source>
</evidence>
<feature type="transmembrane region" description="Helical" evidence="10">
    <location>
        <begin position="369"/>
        <end position="391"/>
    </location>
</feature>
<feature type="transmembrane region" description="Helical" evidence="10">
    <location>
        <begin position="648"/>
        <end position="668"/>
    </location>
</feature>
<feature type="transmembrane region" description="Helical" evidence="10">
    <location>
        <begin position="565"/>
        <end position="584"/>
    </location>
</feature>
<evidence type="ECO:0000259" key="13">
    <source>
        <dbReference type="Pfam" id="PF13244"/>
    </source>
</evidence>
<feature type="transmembrane region" description="Helical" evidence="10">
    <location>
        <begin position="323"/>
        <end position="348"/>
    </location>
</feature>
<keyword evidence="6 10" id="KW-1133">Transmembrane helix</keyword>
<evidence type="ECO:0000313" key="16">
    <source>
        <dbReference type="Proteomes" id="UP000531216"/>
    </source>
</evidence>
<feature type="transmembrane region" description="Helical" evidence="10">
    <location>
        <begin position="743"/>
        <end position="761"/>
    </location>
</feature>
<feature type="transmembrane region" description="Helical" evidence="10">
    <location>
        <begin position="162"/>
        <end position="186"/>
    </location>
</feature>
<feature type="transmembrane region" description="Helical" evidence="10">
    <location>
        <begin position="491"/>
        <end position="518"/>
    </location>
</feature>
<evidence type="ECO:0000259" key="11">
    <source>
        <dbReference type="Pfam" id="PF00361"/>
    </source>
</evidence>
<keyword evidence="2" id="KW-0813">Transport</keyword>
<dbReference type="PRINTS" id="PR01434">
    <property type="entry name" value="NADHDHGNASE5"/>
</dbReference>
<comment type="subcellular location">
    <subcellularLocation>
        <location evidence="1">Cell membrane</location>
        <topology evidence="1">Multi-pass membrane protein</topology>
    </subcellularLocation>
    <subcellularLocation>
        <location evidence="9">Membrane</location>
        <topology evidence="9">Multi-pass membrane protein</topology>
    </subcellularLocation>
</comment>
<dbReference type="InterPro" id="IPR050616">
    <property type="entry name" value="CPA3_Na-H_Antiporter_A"/>
</dbReference>
<accession>A0A7W6BNT1</accession>
<dbReference type="Proteomes" id="UP000531216">
    <property type="component" value="Unassembled WGS sequence"/>
</dbReference>
<evidence type="ECO:0000256" key="9">
    <source>
        <dbReference type="RuleBase" id="RU000320"/>
    </source>
</evidence>
<dbReference type="PANTHER" id="PTHR43373:SF1">
    <property type="entry name" value="NA(+)_H(+) ANTIPORTER SUBUNIT A"/>
    <property type="match status" value="1"/>
</dbReference>
<evidence type="ECO:0000313" key="15">
    <source>
        <dbReference type="EMBL" id="MBB3935316.1"/>
    </source>
</evidence>
<dbReference type="Pfam" id="PF20501">
    <property type="entry name" value="MbhE"/>
    <property type="match status" value="1"/>
</dbReference>
<feature type="transmembrane region" description="Helical" evidence="10">
    <location>
        <begin position="688"/>
        <end position="707"/>
    </location>
</feature>
<evidence type="ECO:0000256" key="6">
    <source>
        <dbReference type="ARBA" id="ARBA00022989"/>
    </source>
</evidence>
<dbReference type="GO" id="GO:0015297">
    <property type="term" value="F:antiporter activity"/>
    <property type="evidence" value="ECO:0007669"/>
    <property type="project" value="UniProtKB-KW"/>
</dbReference>
<evidence type="ECO:0000256" key="8">
    <source>
        <dbReference type="ARBA" id="ARBA00023136"/>
    </source>
</evidence>
<feature type="domain" description="NADH-Ubiquinone oxidoreductase (complex I) chain 5 N-terminal" evidence="12">
    <location>
        <begin position="65"/>
        <end position="104"/>
    </location>
</feature>
<protein>
    <submittedName>
        <fullName evidence="15">Multicomponent Na+:H+ antiporter subunit A</fullName>
    </submittedName>
</protein>
<feature type="transmembrane region" description="Helical" evidence="10">
    <location>
        <begin position="131"/>
        <end position="150"/>
    </location>
</feature>
<name>A0A7W6BNT1_9HYPH</name>
<feature type="transmembrane region" description="Helical" evidence="10">
    <location>
        <begin position="298"/>
        <end position="317"/>
    </location>
</feature>
<dbReference type="Pfam" id="PF00662">
    <property type="entry name" value="Proton_antipo_N"/>
    <property type="match status" value="1"/>
</dbReference>
<feature type="domain" description="MrpA C-terminal/MbhE" evidence="14">
    <location>
        <begin position="683"/>
        <end position="763"/>
    </location>
</feature>
<evidence type="ECO:0000256" key="2">
    <source>
        <dbReference type="ARBA" id="ARBA00022448"/>
    </source>
</evidence>
<dbReference type="InterPro" id="IPR046806">
    <property type="entry name" value="MrpA_C/MbhE"/>
</dbReference>
<feature type="transmembrane region" description="Helical" evidence="10">
    <location>
        <begin position="596"/>
        <end position="615"/>
    </location>
</feature>
<feature type="transmembrane region" description="Helical" evidence="10">
    <location>
        <begin position="77"/>
        <end position="100"/>
    </location>
</feature>
<dbReference type="RefSeq" id="WP_210185766.1">
    <property type="nucleotide sequence ID" value="NZ_FOOA01000002.1"/>
</dbReference>
<evidence type="ECO:0000256" key="7">
    <source>
        <dbReference type="ARBA" id="ARBA00023065"/>
    </source>
</evidence>
<feature type="domain" description="NADH:quinone oxidoreductase/Mrp antiporter transmembrane" evidence="11">
    <location>
        <begin position="127"/>
        <end position="410"/>
    </location>
</feature>
<dbReference type="AlphaFoldDB" id="A0A7W6BNT1"/>
<keyword evidence="7" id="KW-0406">Ion transport</keyword>
<feature type="transmembrane region" description="Helical" evidence="10">
    <location>
        <begin position="622"/>
        <end position="642"/>
    </location>
</feature>
<feature type="transmembrane region" description="Helical" evidence="10">
    <location>
        <begin position="107"/>
        <end position="125"/>
    </location>
</feature>
<gene>
    <name evidence="15" type="ORF">GGR05_001444</name>
</gene>
<dbReference type="GO" id="GO:0005886">
    <property type="term" value="C:plasma membrane"/>
    <property type="evidence" value="ECO:0007669"/>
    <property type="project" value="UniProtKB-SubCell"/>
</dbReference>
<comment type="caution">
    <text evidence="15">The sequence shown here is derived from an EMBL/GenBank/DDBJ whole genome shotgun (WGS) entry which is preliminary data.</text>
</comment>
<keyword evidence="4" id="KW-1003">Cell membrane</keyword>
<dbReference type="InterPro" id="IPR001516">
    <property type="entry name" value="Proton_antipo_N"/>
</dbReference>
<sequence length="771" mass="80242">MPLIACIAVAIASALVARVTAPHLRHPGWALATVPAALFCVFLGLGLRLEGEAFLTERVEWVPALGVALGFRLDGFSLLFCLLITGIGALVTIYAGAYFADKPRDKGARFLALILLFMAAMLGTVLSDNLIGLYVFWELTSLVSFLLIGFDSHQSAARKAALQSLIVTAGGGLCLFGAILLIGSALGTFSLSEVVARGDELTASPLAPAILVLLCLGTFTKSAQVPFHFWLPNAMQAPTPASAYLHSATMVKLGVYLLARFDQAFAGMPAFGMTLVVFGTATLLVGGLRAMMQSGFKGVLAQSTVGSLGLLVLLIGLGGETAAVATVGFILAHALYKAALFFCAGNVIHATGRTQITQMAGLGRKLPMTALAAAAAALSMAGLPPMVGFIAKELVFEAQLADAAGTLALALAVVGNAAFVMVALLSAIDPFWKRRGVPSEVHHADTPGLVVGPLVLSALGLLFGLAPGLVANSLVVPAASALAGRPIEASFSLWHGFTPMLALSAAVVALGAVLYALWPRVHWRLGEWPPLVALLGDRGYYSVFNGILNLAERSTRILQNGDQRAYTATVVAATLTILTLGLVFDTPGLAVDIDLSDLRIAPVAVLAFMMIGAVAATRTRSLLTALVSVGIVGFGSALVFLLNGAPDLALTQFSVEVLVVVILTALLLRIPLRPASTRTTAERRLDLALAGGFGIVVFVALIAMTAVPFDPRLSAFFAAASYPEAWGRNVVNVILVDFRAIDTLGEIAVVCFAALGAWGLLRRTGKTGGAR</sequence>
<feature type="transmembrane region" description="Helical" evidence="10">
    <location>
        <begin position="449"/>
        <end position="471"/>
    </location>
</feature>
<dbReference type="Pfam" id="PF13244">
    <property type="entry name" value="MbhD"/>
    <property type="match status" value="1"/>
</dbReference>
<feature type="transmembrane region" description="Helical" evidence="10">
    <location>
        <begin position="28"/>
        <end position="47"/>
    </location>
</feature>
<dbReference type="PANTHER" id="PTHR43373">
    <property type="entry name" value="NA(+)/H(+) ANTIPORTER SUBUNIT"/>
    <property type="match status" value="1"/>
</dbReference>
<evidence type="ECO:0000256" key="1">
    <source>
        <dbReference type="ARBA" id="ARBA00004651"/>
    </source>
</evidence>
<dbReference type="GO" id="GO:0006811">
    <property type="term" value="P:monoatomic ion transport"/>
    <property type="evidence" value="ECO:0007669"/>
    <property type="project" value="UniProtKB-KW"/>
</dbReference>
<dbReference type="EMBL" id="JACIDO010000002">
    <property type="protein sequence ID" value="MBB3935316.1"/>
    <property type="molecule type" value="Genomic_DNA"/>
</dbReference>
<proteinExistence type="predicted"/>
<dbReference type="InterPro" id="IPR025383">
    <property type="entry name" value="MrpA_C/MbhD"/>
</dbReference>
<keyword evidence="8 10" id="KW-0472">Membrane</keyword>
<evidence type="ECO:0000256" key="10">
    <source>
        <dbReference type="SAM" id="Phobius"/>
    </source>
</evidence>
<evidence type="ECO:0000256" key="5">
    <source>
        <dbReference type="ARBA" id="ARBA00022692"/>
    </source>
</evidence>
<organism evidence="15 16">
    <name type="scientific">Aureimonas phyllosphaerae</name>
    <dbReference type="NCBI Taxonomy" id="1166078"/>
    <lineage>
        <taxon>Bacteria</taxon>
        <taxon>Pseudomonadati</taxon>
        <taxon>Pseudomonadota</taxon>
        <taxon>Alphaproteobacteria</taxon>
        <taxon>Hyphomicrobiales</taxon>
        <taxon>Aurantimonadaceae</taxon>
        <taxon>Aureimonas</taxon>
    </lineage>
</organism>
<keyword evidence="3" id="KW-0050">Antiport</keyword>
<keyword evidence="5 9" id="KW-0812">Transmembrane</keyword>
<evidence type="ECO:0000256" key="3">
    <source>
        <dbReference type="ARBA" id="ARBA00022449"/>
    </source>
</evidence>
<dbReference type="Pfam" id="PF00361">
    <property type="entry name" value="Proton_antipo_M"/>
    <property type="match status" value="1"/>
</dbReference>
<feature type="transmembrane region" description="Helical" evidence="10">
    <location>
        <begin position="265"/>
        <end position="286"/>
    </location>
</feature>
<keyword evidence="16" id="KW-1185">Reference proteome</keyword>
<feature type="transmembrane region" description="Helical" evidence="10">
    <location>
        <begin position="403"/>
        <end position="428"/>
    </location>
</feature>
<reference evidence="15 16" key="1">
    <citation type="submission" date="2020-08" db="EMBL/GenBank/DDBJ databases">
        <title>Genomic Encyclopedia of Type Strains, Phase IV (KMG-IV): sequencing the most valuable type-strain genomes for metagenomic binning, comparative biology and taxonomic classification.</title>
        <authorList>
            <person name="Goeker M."/>
        </authorList>
    </citation>
    <scope>NUCLEOTIDE SEQUENCE [LARGE SCALE GENOMIC DNA]</scope>
    <source>
        <strain evidence="15 16">DSM 25024</strain>
    </source>
</reference>